<dbReference type="Pfam" id="PF13692">
    <property type="entry name" value="Glyco_trans_1_4"/>
    <property type="match status" value="1"/>
</dbReference>
<dbReference type="GO" id="GO:1901137">
    <property type="term" value="P:carbohydrate derivative biosynthetic process"/>
    <property type="evidence" value="ECO:0007669"/>
    <property type="project" value="UniProtKB-ARBA"/>
</dbReference>
<evidence type="ECO:0000259" key="3">
    <source>
        <dbReference type="Pfam" id="PF13579"/>
    </source>
</evidence>
<name>A0A2A4AG77_9CORY</name>
<dbReference type="PANTHER" id="PTHR45947:SF3">
    <property type="entry name" value="SULFOQUINOVOSYL TRANSFERASE SQD2"/>
    <property type="match status" value="1"/>
</dbReference>
<comment type="caution">
    <text evidence="4">The sequence shown here is derived from an EMBL/GenBank/DDBJ whole genome shotgun (WGS) entry which is preliminary data.</text>
</comment>
<dbReference type="AlphaFoldDB" id="A0A2A4AG77"/>
<sequence length="434" mass="48193">MQILVISQYWYPENGVPQRRWGWLAEILKEQGHSVTVVAPPAHYDRRMSFPRWVKARGFFPRKESETGPSGERIVRSGFFPGGTSLTVRAFNQAAVALGSLQVLLATGGSLKGYRPDLIFGTVPALPTSAVTWLASKRFQAPYIIDLRDAWPDLLEESDNWNEGTGKKSFRQRVLSVGLFQIVSWLTQRVLYRSMREADAIISTSSELAKDLRQRAVLMRNGTTPPVFTVRNVFPAATKLKSNSNLDTSGTLRVLYAGTIGRAQDLQNAVDALKLCIQQGVDVRLRFVGSGAAKPELQRISKDLGSAVSFEPRHPADSLEEYYQWADTALVHLADWEPLKRTVPSKVYELMEVGIHISAVVQGEAASIITELNAGTVVRPNDPKALADLWTQLVWSPKGLEVSDSGASWVKQQRSHETPRTLSKIISTVARRSE</sequence>
<evidence type="ECO:0000313" key="5">
    <source>
        <dbReference type="Proteomes" id="UP000218690"/>
    </source>
</evidence>
<evidence type="ECO:0000256" key="2">
    <source>
        <dbReference type="ARBA" id="ARBA00022679"/>
    </source>
</evidence>
<accession>A0A2A4AG77</accession>
<dbReference type="Gene3D" id="3.40.50.2000">
    <property type="entry name" value="Glycogen Phosphorylase B"/>
    <property type="match status" value="2"/>
</dbReference>
<dbReference type="CDD" id="cd03794">
    <property type="entry name" value="GT4_WbuB-like"/>
    <property type="match status" value="1"/>
</dbReference>
<organism evidence="4 5">
    <name type="scientific">Corynebacterium accolens</name>
    <dbReference type="NCBI Taxonomy" id="38284"/>
    <lineage>
        <taxon>Bacteria</taxon>
        <taxon>Bacillati</taxon>
        <taxon>Actinomycetota</taxon>
        <taxon>Actinomycetes</taxon>
        <taxon>Mycobacteriales</taxon>
        <taxon>Corynebacteriaceae</taxon>
        <taxon>Corynebacterium</taxon>
    </lineage>
</organism>
<reference evidence="4 5" key="1">
    <citation type="submission" date="2017-09" db="EMBL/GenBank/DDBJ databases">
        <title>Draft Genome Sequence of Corynebacterium accolens AH4003.</title>
        <authorList>
            <person name="Chen Y."/>
            <person name="Oosthuysen W.F."/>
            <person name="Kelley S."/>
            <person name="Horswill A."/>
        </authorList>
    </citation>
    <scope>NUCLEOTIDE SEQUENCE [LARGE SCALE GENOMIC DNA]</scope>
    <source>
        <strain evidence="4 5">AH4003</strain>
    </source>
</reference>
<dbReference type="GO" id="GO:0016758">
    <property type="term" value="F:hexosyltransferase activity"/>
    <property type="evidence" value="ECO:0007669"/>
    <property type="project" value="TreeGrafter"/>
</dbReference>
<protein>
    <submittedName>
        <fullName evidence="4">Glycosyltransferase WbuB</fullName>
    </submittedName>
</protein>
<feature type="domain" description="Glycosyltransferase subfamily 4-like N-terminal" evidence="3">
    <location>
        <begin position="18"/>
        <end position="216"/>
    </location>
</feature>
<gene>
    <name evidence="4" type="ORF">COM45_07990</name>
</gene>
<dbReference type="Proteomes" id="UP000218690">
    <property type="component" value="Unassembled WGS sequence"/>
</dbReference>
<keyword evidence="1" id="KW-0328">Glycosyltransferase</keyword>
<proteinExistence type="predicted"/>
<dbReference type="InterPro" id="IPR028098">
    <property type="entry name" value="Glyco_trans_4-like_N"/>
</dbReference>
<evidence type="ECO:0000256" key="1">
    <source>
        <dbReference type="ARBA" id="ARBA00022676"/>
    </source>
</evidence>
<keyword evidence="2 4" id="KW-0808">Transferase</keyword>
<dbReference type="EMBL" id="NWBP01000023">
    <property type="protein sequence ID" value="PCC82775.1"/>
    <property type="molecule type" value="Genomic_DNA"/>
</dbReference>
<dbReference type="SUPFAM" id="SSF53756">
    <property type="entry name" value="UDP-Glycosyltransferase/glycogen phosphorylase"/>
    <property type="match status" value="1"/>
</dbReference>
<dbReference type="InterPro" id="IPR050194">
    <property type="entry name" value="Glycosyltransferase_grp1"/>
</dbReference>
<dbReference type="GO" id="GO:1903509">
    <property type="term" value="P:liposaccharide metabolic process"/>
    <property type="evidence" value="ECO:0007669"/>
    <property type="project" value="UniProtKB-ARBA"/>
</dbReference>
<evidence type="ECO:0000313" key="4">
    <source>
        <dbReference type="EMBL" id="PCC82775.1"/>
    </source>
</evidence>
<dbReference type="Pfam" id="PF13579">
    <property type="entry name" value="Glyco_trans_4_4"/>
    <property type="match status" value="1"/>
</dbReference>
<dbReference type="PANTHER" id="PTHR45947">
    <property type="entry name" value="SULFOQUINOVOSYL TRANSFERASE SQD2"/>
    <property type="match status" value="1"/>
</dbReference>